<evidence type="ECO:0000259" key="2">
    <source>
        <dbReference type="Pfam" id="PF09320"/>
    </source>
</evidence>
<name>A0A507E0P4_9FUNG</name>
<sequence>MHSAQLIPVALLCLQSLLYVVLALYASIWGSPVDASVAKGAFSWDAGMAYTLEQTTFLNHVPYYVNPEMLSLHFSGANARKLLRFEKGVEKQHYRTLVYRCYLESEHKSQLLSQSHGFFSSIVNEEKLDAVNSFQMMSCNELKAWKSE</sequence>
<dbReference type="OrthoDB" id="1507364at2759"/>
<dbReference type="AlphaFoldDB" id="A0A507E0P4"/>
<comment type="caution">
    <text evidence="3">The sequence shown here is derived from an EMBL/GenBank/DDBJ whole genome shotgun (WGS) entry which is preliminary data.</text>
</comment>
<evidence type="ECO:0000256" key="1">
    <source>
        <dbReference type="SAM" id="SignalP"/>
    </source>
</evidence>
<reference evidence="3 4" key="1">
    <citation type="journal article" date="2019" name="Sci. Rep.">
        <title>Comparative genomics of chytrid fungi reveal insights into the obligate biotrophic and pathogenic lifestyle of Synchytrium endobioticum.</title>
        <authorList>
            <person name="van de Vossenberg B.T.L.H."/>
            <person name="Warris S."/>
            <person name="Nguyen H.D.T."/>
            <person name="van Gent-Pelzer M.P.E."/>
            <person name="Joly D.L."/>
            <person name="van de Geest H.C."/>
            <person name="Bonants P.J.M."/>
            <person name="Smith D.S."/>
            <person name="Levesque C.A."/>
            <person name="van der Lee T.A.J."/>
        </authorList>
    </citation>
    <scope>NUCLEOTIDE SEQUENCE [LARGE SCALE GENOMIC DNA]</scope>
    <source>
        <strain evidence="3 4">CBS 675.73</strain>
    </source>
</reference>
<organism evidence="3 4">
    <name type="scientific">Chytriomyces confervae</name>
    <dbReference type="NCBI Taxonomy" id="246404"/>
    <lineage>
        <taxon>Eukaryota</taxon>
        <taxon>Fungi</taxon>
        <taxon>Fungi incertae sedis</taxon>
        <taxon>Chytridiomycota</taxon>
        <taxon>Chytridiomycota incertae sedis</taxon>
        <taxon>Chytridiomycetes</taxon>
        <taxon>Chytridiales</taxon>
        <taxon>Chytriomycetaceae</taxon>
        <taxon>Chytriomyces</taxon>
    </lineage>
</organism>
<gene>
    <name evidence="3" type="ORF">CcCBS67573_g09265</name>
</gene>
<feature type="domain" description="DUF1977" evidence="2">
    <location>
        <begin position="42"/>
        <end position="142"/>
    </location>
</feature>
<feature type="signal peptide" evidence="1">
    <location>
        <begin position="1"/>
        <end position="23"/>
    </location>
</feature>
<keyword evidence="1" id="KW-0732">Signal</keyword>
<evidence type="ECO:0000313" key="3">
    <source>
        <dbReference type="EMBL" id="TPX57346.1"/>
    </source>
</evidence>
<dbReference type="Proteomes" id="UP000320333">
    <property type="component" value="Unassembled WGS sequence"/>
</dbReference>
<accession>A0A507E0P4</accession>
<protein>
    <recommendedName>
        <fullName evidence="2">DUF1977 domain-containing protein</fullName>
    </recommendedName>
</protein>
<dbReference type="EMBL" id="QEAP01000772">
    <property type="protein sequence ID" value="TPX57346.1"/>
    <property type="molecule type" value="Genomic_DNA"/>
</dbReference>
<dbReference type="InterPro" id="IPR015399">
    <property type="entry name" value="DUF1977_DnaJ-like"/>
</dbReference>
<dbReference type="Pfam" id="PF09320">
    <property type="entry name" value="DUF1977"/>
    <property type="match status" value="1"/>
</dbReference>
<feature type="chain" id="PRO_5021322369" description="DUF1977 domain-containing protein" evidence="1">
    <location>
        <begin position="24"/>
        <end position="148"/>
    </location>
</feature>
<keyword evidence="4" id="KW-1185">Reference proteome</keyword>
<proteinExistence type="predicted"/>
<evidence type="ECO:0000313" key="4">
    <source>
        <dbReference type="Proteomes" id="UP000320333"/>
    </source>
</evidence>